<keyword evidence="3" id="KW-1185">Reference proteome</keyword>
<sequence length="327" mass="36313">MTGDEVATHKWSLKRIAQELVDALGPETKTPRATTRLRGSEDKGADTPTKKGARGGNRGGATRTRSISVMGTAEDDNLMVDDDMSMYDDNDDVGMSMEPKEHPQQRGNKPEQVAHQHQHRPQPLPLLQSQPQPKPQQQHTQRKGKQTKQRQGRVDSVDLTDGHESPRGSTAAMFPDTNRALYGIKKIEAEVEHSKWLATEFKQIHQSDELLNKDVEVMAGALVDIRDLLTRLVNALVNEDGTLRKAGEARSANEPQVVGEKREREDDVEEGVNMAAKRMRTADRGTAEASAGQANQTETNNDEEMIVDGEEQRKDANETEDVILLDN</sequence>
<feature type="compositionally biased region" description="Acidic residues" evidence="1">
    <location>
        <begin position="73"/>
        <end position="92"/>
    </location>
</feature>
<feature type="compositionally biased region" description="Low complexity" evidence="1">
    <location>
        <begin position="125"/>
        <end position="139"/>
    </location>
</feature>
<evidence type="ECO:0000313" key="3">
    <source>
        <dbReference type="Proteomes" id="UP000242877"/>
    </source>
</evidence>
<feature type="compositionally biased region" description="Basic and acidic residues" evidence="1">
    <location>
        <begin position="98"/>
        <end position="114"/>
    </location>
</feature>
<protein>
    <submittedName>
        <fullName evidence="2">Uncharacterized protein</fullName>
    </submittedName>
</protein>
<accession>A0A166PME0</accession>
<comment type="caution">
    <text evidence="2">The sequence shown here is derived from an EMBL/GenBank/DDBJ whole genome shotgun (WGS) entry which is preliminary data.</text>
</comment>
<gene>
    <name evidence="2" type="ORF">AAP_00051</name>
</gene>
<dbReference type="EMBL" id="AZGZ01000001">
    <property type="protein sequence ID" value="KZZ97790.1"/>
    <property type="molecule type" value="Genomic_DNA"/>
</dbReference>
<name>A0A166PME0_9EURO</name>
<evidence type="ECO:0000256" key="1">
    <source>
        <dbReference type="SAM" id="MobiDB-lite"/>
    </source>
</evidence>
<dbReference type="Proteomes" id="UP000242877">
    <property type="component" value="Unassembled WGS sequence"/>
</dbReference>
<proteinExistence type="predicted"/>
<feature type="region of interest" description="Disordered" evidence="1">
    <location>
        <begin position="22"/>
        <end position="174"/>
    </location>
</feature>
<reference evidence="2 3" key="1">
    <citation type="journal article" date="2016" name="Genome Biol. Evol.">
        <title>Divergent and convergent evolution of fungal pathogenicity.</title>
        <authorList>
            <person name="Shang Y."/>
            <person name="Xiao G."/>
            <person name="Zheng P."/>
            <person name="Cen K."/>
            <person name="Zhan S."/>
            <person name="Wang C."/>
        </authorList>
    </citation>
    <scope>NUCLEOTIDE SEQUENCE [LARGE SCALE GENOMIC DNA]</scope>
    <source>
        <strain evidence="2 3">ARSEF 7405</strain>
    </source>
</reference>
<feature type="compositionally biased region" description="Acidic residues" evidence="1">
    <location>
        <begin position="300"/>
        <end position="309"/>
    </location>
</feature>
<feature type="compositionally biased region" description="Acidic residues" evidence="1">
    <location>
        <begin position="318"/>
        <end position="327"/>
    </location>
</feature>
<dbReference type="VEuPathDB" id="FungiDB:AAP_00051"/>
<organism evidence="2 3">
    <name type="scientific">Ascosphaera apis ARSEF 7405</name>
    <dbReference type="NCBI Taxonomy" id="392613"/>
    <lineage>
        <taxon>Eukaryota</taxon>
        <taxon>Fungi</taxon>
        <taxon>Dikarya</taxon>
        <taxon>Ascomycota</taxon>
        <taxon>Pezizomycotina</taxon>
        <taxon>Eurotiomycetes</taxon>
        <taxon>Eurotiomycetidae</taxon>
        <taxon>Onygenales</taxon>
        <taxon>Ascosphaeraceae</taxon>
        <taxon>Ascosphaera</taxon>
    </lineage>
</organism>
<feature type="compositionally biased region" description="Basic and acidic residues" evidence="1">
    <location>
        <begin position="38"/>
        <end position="49"/>
    </location>
</feature>
<feature type="region of interest" description="Disordered" evidence="1">
    <location>
        <begin position="247"/>
        <end position="327"/>
    </location>
</feature>
<dbReference type="AlphaFoldDB" id="A0A166PME0"/>
<feature type="compositionally biased region" description="Basic and acidic residues" evidence="1">
    <location>
        <begin position="152"/>
        <end position="166"/>
    </location>
</feature>
<evidence type="ECO:0000313" key="2">
    <source>
        <dbReference type="EMBL" id="KZZ97790.1"/>
    </source>
</evidence>
<feature type="compositionally biased region" description="Basic residues" evidence="1">
    <location>
        <begin position="140"/>
        <end position="151"/>
    </location>
</feature>